<keyword evidence="1" id="KW-1185">Reference proteome</keyword>
<organism evidence="1 2">
    <name type="scientific">Sesamum indicum</name>
    <name type="common">Oriental sesame</name>
    <name type="synonym">Sesamum orientale</name>
    <dbReference type="NCBI Taxonomy" id="4182"/>
    <lineage>
        <taxon>Eukaryota</taxon>
        <taxon>Viridiplantae</taxon>
        <taxon>Streptophyta</taxon>
        <taxon>Embryophyta</taxon>
        <taxon>Tracheophyta</taxon>
        <taxon>Spermatophyta</taxon>
        <taxon>Magnoliopsida</taxon>
        <taxon>eudicotyledons</taxon>
        <taxon>Gunneridae</taxon>
        <taxon>Pentapetalae</taxon>
        <taxon>asterids</taxon>
        <taxon>lamiids</taxon>
        <taxon>Lamiales</taxon>
        <taxon>Pedaliaceae</taxon>
        <taxon>Sesamum</taxon>
    </lineage>
</organism>
<proteinExistence type="predicted"/>
<dbReference type="FunCoup" id="A0A6I9TUZ9">
    <property type="interactions" value="1892"/>
</dbReference>
<evidence type="ECO:0000313" key="2">
    <source>
        <dbReference type="RefSeq" id="XP_011085081.1"/>
    </source>
</evidence>
<dbReference type="PANTHER" id="PTHR15430">
    <property type="entry name" value="GLOMULIN"/>
    <property type="match status" value="1"/>
</dbReference>
<dbReference type="InterPro" id="IPR019516">
    <property type="entry name" value="Glomulin/ALF4"/>
</dbReference>
<dbReference type="GO" id="GO:0055105">
    <property type="term" value="F:ubiquitin-protein transferase inhibitor activity"/>
    <property type="evidence" value="ECO:0007669"/>
    <property type="project" value="TreeGrafter"/>
</dbReference>
<dbReference type="RefSeq" id="XP_011085081.1">
    <property type="nucleotide sequence ID" value="XM_011086779.2"/>
</dbReference>
<gene>
    <name evidence="2" type="primary">LOC105167177</name>
</gene>
<accession>A0A6I9TUZ9</accession>
<name>A0A6I9TUZ9_SESIN</name>
<dbReference type="Proteomes" id="UP000504604">
    <property type="component" value="Linkage group LG7"/>
</dbReference>
<dbReference type="PANTHER" id="PTHR15430:SF1">
    <property type="entry name" value="GLOMULIN"/>
    <property type="match status" value="1"/>
</dbReference>
<evidence type="ECO:0000313" key="1">
    <source>
        <dbReference type="Proteomes" id="UP000504604"/>
    </source>
</evidence>
<sequence length="604" mass="66816">MVAASDAMVATLHQTLASCSKSIEAGDYNNSEELIAELVNFLNSISDSLVSRERENEDPEKIAVEILTQIHQYIASPAVKQEVIDALAFELPKAVARFACVSTKCLEIAEDLVYWFIQRCSPRDMLSILCEAIGSPNELFTVPGYFIPLLGGLSKVLVLIQRRHYQQVKSAVPVILNVLKTMCSTSDDEDTDHEKLFHRAIGIAYSIRSICVNLEGEDKKKLRALLGLYVLQIMVDNSCALASFGIPSDILKCLSVVVELSDFLQHCELSYVGLITGCEVDTIYKLVVEDDSKDGMDCFSQAKLGAALAVIWGYKASEVGTAAKADLPVVIMELQGNWARRCEAIGMLKYIFSCANLPWELKQHGIRFLLRVLDGIVSHSHDDHVDYSVYMPTFYTSLQAVEMVIMYAPDSALRKDAFSAFKKVLADIPISLRFDVLRALLKNSDSSSMIGILLDCVKEEMRMGKIERNSSADAVLNSKVSQSTGFWNPSVLELVEVVLRPPKGGPPSLPQSSDAVLSALNLYRFILITESSGNSNSTGILSKGKLQKAYNEWFLPLRTLVTGTMAESQKDYDNLACDTICALNPVELVLYRCIELVEMKLKQL</sequence>
<dbReference type="KEGG" id="sind:105167177"/>
<protein>
    <submittedName>
        <fullName evidence="2">Aberrant root formation protein 4 isoform X1</fullName>
    </submittedName>
</protein>
<dbReference type="InterPro" id="IPR013877">
    <property type="entry name" value="YAP-bd/ALF4/Glomulin"/>
</dbReference>
<dbReference type="OrthoDB" id="619536at2759"/>
<dbReference type="InParanoid" id="A0A6I9TUZ9"/>
<dbReference type="AlphaFoldDB" id="A0A6I9TUZ9"/>
<dbReference type="Pfam" id="PF08568">
    <property type="entry name" value="Kinetochor_Ybp2"/>
    <property type="match status" value="2"/>
</dbReference>
<dbReference type="GeneID" id="105167177"/>
<dbReference type="GO" id="GO:0005737">
    <property type="term" value="C:cytoplasm"/>
    <property type="evidence" value="ECO:0007669"/>
    <property type="project" value="TreeGrafter"/>
</dbReference>
<reference evidence="2" key="1">
    <citation type="submission" date="2025-08" db="UniProtKB">
        <authorList>
            <consortium name="RefSeq"/>
        </authorList>
    </citation>
    <scope>IDENTIFICATION</scope>
</reference>